<organism evidence="2">
    <name type="scientific">viral metagenome</name>
    <dbReference type="NCBI Taxonomy" id="1070528"/>
    <lineage>
        <taxon>unclassified sequences</taxon>
        <taxon>metagenomes</taxon>
        <taxon>organismal metagenomes</taxon>
    </lineage>
</organism>
<evidence type="ECO:0000313" key="2">
    <source>
        <dbReference type="EMBL" id="QJA88331.1"/>
    </source>
</evidence>
<dbReference type="AlphaFoldDB" id="A0A6M3L412"/>
<feature type="compositionally biased region" description="Acidic residues" evidence="1">
    <location>
        <begin position="176"/>
        <end position="192"/>
    </location>
</feature>
<reference evidence="2" key="1">
    <citation type="submission" date="2020-03" db="EMBL/GenBank/DDBJ databases">
        <title>The deep terrestrial virosphere.</title>
        <authorList>
            <person name="Holmfeldt K."/>
            <person name="Nilsson E."/>
            <person name="Simone D."/>
            <person name="Lopez-Fernandez M."/>
            <person name="Wu X."/>
            <person name="de Brujin I."/>
            <person name="Lundin D."/>
            <person name="Andersson A."/>
            <person name="Bertilsson S."/>
            <person name="Dopson M."/>
        </authorList>
    </citation>
    <scope>NUCLEOTIDE SEQUENCE</scope>
    <source>
        <strain evidence="2">MM415B02780</strain>
    </source>
</reference>
<gene>
    <name evidence="2" type="ORF">MM415B02780_0007</name>
</gene>
<feature type="region of interest" description="Disordered" evidence="1">
    <location>
        <begin position="169"/>
        <end position="197"/>
    </location>
</feature>
<accession>A0A6M3L412</accession>
<dbReference type="EMBL" id="MT142771">
    <property type="protein sequence ID" value="QJA88331.1"/>
    <property type="molecule type" value="Genomic_DNA"/>
</dbReference>
<evidence type="ECO:0000256" key="1">
    <source>
        <dbReference type="SAM" id="MobiDB-lite"/>
    </source>
</evidence>
<sequence>MPAIVPLVDPRCKQLNIEIVPPGDTNRVHWELKYLWLTQDGNWDEVPDFAKPFQNNHLGGATHIYALGIYRDGSIAKADKLFVHGWDGEHAFFSPVPEHDWWGNVIINAGFDWRNGGTGPYFVMMNSVSTSIAKGLGLVYPPTPWEGGDASAMGGVHVSYFAVFQEVDPYTPGPEPEPEPEPDPDPSPDPDPEPSTGCLGLIATILQVVVNWLKDRG</sequence>
<name>A0A6M3L412_9ZZZZ</name>
<protein>
    <submittedName>
        <fullName evidence="2">Uncharacterized protein</fullName>
    </submittedName>
</protein>
<proteinExistence type="predicted"/>